<protein>
    <recommendedName>
        <fullName evidence="3">Glycoside hydrolase family 42 N-terminal domain-containing protein</fullName>
    </recommendedName>
</protein>
<evidence type="ECO:0000256" key="1">
    <source>
        <dbReference type="ARBA" id="ARBA00022801"/>
    </source>
</evidence>
<sequence>MNHRKIKGVGWLVLIGVGLALFVSAAPSKAYPYWPEYKKVPLSDIRPQEWRAADDVTDGWDWSLPPDVKPAENGLLAIQRTSNLNRSLDKLIQPLNLPVNPTIALWIKWKQIEPVEGQYEFATLRQRIEEADALGYSVVLRLLCSATTFAPDWMAQKGVPIRTEYKADSKMVNYEVSHPEFHSRYMRLIEALGQSGIPQMEPLKGAFVGYASPSNGDEGIGPHGVDADTVPHVIERLDAWARAFKGVENKVFMGGVSQYGLEQGFGIRRGFVEMYLYHIPDEGIGQTLDENGYLWMDESAELLRTNPFHGEENEEYEEAWATPARDCRFGTTTESFSYRYFTSNLRLLQMRCNYVLYNQFSLMPEQLVWVGQSLGRTVEDSPDIWCALRESQIRKHGAVKNFERWLYQRDSEGFETKPAMRIEHPVKMWMVEEGMTYDYVARSGKRIGLAVDDRWCGGKPTDVAIKVSYFDIGKGEVELGVRTKRGSVTRTFKRTDTGKLKTATFFIDQAVFSAQGMEHDIIFQSKGSNAVLSFVRIVRL</sequence>
<dbReference type="EMBL" id="CAAHFH010000002">
    <property type="protein sequence ID" value="VGO20668.1"/>
    <property type="molecule type" value="Genomic_DNA"/>
</dbReference>
<organism evidence="4 5">
    <name type="scientific">Pontiella sulfatireligans</name>
    <dbReference type="NCBI Taxonomy" id="2750658"/>
    <lineage>
        <taxon>Bacteria</taxon>
        <taxon>Pseudomonadati</taxon>
        <taxon>Kiritimatiellota</taxon>
        <taxon>Kiritimatiellia</taxon>
        <taxon>Kiritimatiellales</taxon>
        <taxon>Pontiellaceae</taxon>
        <taxon>Pontiella</taxon>
    </lineage>
</organism>
<dbReference type="InterPro" id="IPR017853">
    <property type="entry name" value="GH"/>
</dbReference>
<evidence type="ECO:0000313" key="5">
    <source>
        <dbReference type="Proteomes" id="UP000346198"/>
    </source>
</evidence>
<keyword evidence="2" id="KW-0326">Glycosidase</keyword>
<gene>
    <name evidence="4" type="ORF">SCARR_02734</name>
</gene>
<name>A0A6C2UKN4_9BACT</name>
<evidence type="ECO:0000256" key="2">
    <source>
        <dbReference type="ARBA" id="ARBA00023295"/>
    </source>
</evidence>
<dbReference type="Proteomes" id="UP000346198">
    <property type="component" value="Unassembled WGS sequence"/>
</dbReference>
<dbReference type="Gene3D" id="3.20.20.80">
    <property type="entry name" value="Glycosidases"/>
    <property type="match status" value="1"/>
</dbReference>
<dbReference type="InterPro" id="IPR013529">
    <property type="entry name" value="Glyco_hydro_42_N"/>
</dbReference>
<accession>A0A6C2UKN4</accession>
<feature type="domain" description="Glycoside hydrolase family 42 N-terminal" evidence="3">
    <location>
        <begin position="108"/>
        <end position="192"/>
    </location>
</feature>
<dbReference type="GO" id="GO:0009341">
    <property type="term" value="C:beta-galactosidase complex"/>
    <property type="evidence" value="ECO:0007669"/>
    <property type="project" value="InterPro"/>
</dbReference>
<dbReference type="GO" id="GO:0005975">
    <property type="term" value="P:carbohydrate metabolic process"/>
    <property type="evidence" value="ECO:0007669"/>
    <property type="project" value="InterPro"/>
</dbReference>
<keyword evidence="5" id="KW-1185">Reference proteome</keyword>
<evidence type="ECO:0000259" key="3">
    <source>
        <dbReference type="Pfam" id="PF02449"/>
    </source>
</evidence>
<dbReference type="GO" id="GO:0004565">
    <property type="term" value="F:beta-galactosidase activity"/>
    <property type="evidence" value="ECO:0007669"/>
    <property type="project" value="InterPro"/>
</dbReference>
<dbReference type="AlphaFoldDB" id="A0A6C2UKN4"/>
<dbReference type="Pfam" id="PF02449">
    <property type="entry name" value="Glyco_hydro_42"/>
    <property type="match status" value="1"/>
</dbReference>
<dbReference type="RefSeq" id="WP_136062194.1">
    <property type="nucleotide sequence ID" value="NZ_CAAHFH010000002.1"/>
</dbReference>
<evidence type="ECO:0000313" key="4">
    <source>
        <dbReference type="EMBL" id="VGO20668.1"/>
    </source>
</evidence>
<reference evidence="4 5" key="1">
    <citation type="submission" date="2019-04" db="EMBL/GenBank/DDBJ databases">
        <authorList>
            <person name="Van Vliet M D."/>
        </authorList>
    </citation>
    <scope>NUCLEOTIDE SEQUENCE [LARGE SCALE GENOMIC DNA]</scope>
    <source>
        <strain evidence="4 5">F21</strain>
    </source>
</reference>
<proteinExistence type="predicted"/>
<keyword evidence="1" id="KW-0378">Hydrolase</keyword>
<dbReference type="SUPFAM" id="SSF51445">
    <property type="entry name" value="(Trans)glycosidases"/>
    <property type="match status" value="1"/>
</dbReference>